<dbReference type="Proteomes" id="UP000327157">
    <property type="component" value="Chromosome 11"/>
</dbReference>
<reference evidence="1 2" key="3">
    <citation type="submission" date="2019-11" db="EMBL/GenBank/DDBJ databases">
        <title>A de novo genome assembly of a pear dwarfing rootstock.</title>
        <authorList>
            <person name="Wang F."/>
            <person name="Wang J."/>
            <person name="Li S."/>
            <person name="Zhang Y."/>
            <person name="Fang M."/>
            <person name="Ma L."/>
            <person name="Zhao Y."/>
            <person name="Jiang S."/>
        </authorList>
    </citation>
    <scope>NUCLEOTIDE SEQUENCE [LARGE SCALE GENOMIC DNA]</scope>
    <source>
        <strain evidence="1">S2</strain>
        <tissue evidence="1">Leaf</tissue>
    </source>
</reference>
<proteinExistence type="predicted"/>
<sequence>MDIGFGDDGLLSIVRVQNLPQVLGRSAADSQRKIYTGQVRRWVDSVNKQPKVMSNEEGFDLAQCQSRWSESDKF</sequence>
<reference evidence="1 2" key="1">
    <citation type="submission" date="2019-09" db="EMBL/GenBank/DDBJ databases">
        <authorList>
            <person name="Ou C."/>
        </authorList>
    </citation>
    <scope>NUCLEOTIDE SEQUENCE [LARGE SCALE GENOMIC DNA]</scope>
    <source>
        <strain evidence="1">S2</strain>
        <tissue evidence="1">Leaf</tissue>
    </source>
</reference>
<organism evidence="1 2">
    <name type="scientific">Pyrus ussuriensis x Pyrus communis</name>
    <dbReference type="NCBI Taxonomy" id="2448454"/>
    <lineage>
        <taxon>Eukaryota</taxon>
        <taxon>Viridiplantae</taxon>
        <taxon>Streptophyta</taxon>
        <taxon>Embryophyta</taxon>
        <taxon>Tracheophyta</taxon>
        <taxon>Spermatophyta</taxon>
        <taxon>Magnoliopsida</taxon>
        <taxon>eudicotyledons</taxon>
        <taxon>Gunneridae</taxon>
        <taxon>Pentapetalae</taxon>
        <taxon>rosids</taxon>
        <taxon>fabids</taxon>
        <taxon>Rosales</taxon>
        <taxon>Rosaceae</taxon>
        <taxon>Amygdaloideae</taxon>
        <taxon>Maleae</taxon>
        <taxon>Pyrus</taxon>
    </lineage>
</organism>
<keyword evidence="2" id="KW-1185">Reference proteome</keyword>
<dbReference type="EMBL" id="SMOL01000559">
    <property type="protein sequence ID" value="KAB2606100.1"/>
    <property type="molecule type" value="Genomic_DNA"/>
</dbReference>
<protein>
    <submittedName>
        <fullName evidence="1">Uncharacterized protein</fullName>
    </submittedName>
</protein>
<gene>
    <name evidence="1" type="ORF">D8674_005817</name>
</gene>
<reference evidence="2" key="2">
    <citation type="submission" date="2019-10" db="EMBL/GenBank/DDBJ databases">
        <title>A de novo genome assembly of a pear dwarfing rootstock.</title>
        <authorList>
            <person name="Wang F."/>
            <person name="Wang J."/>
            <person name="Li S."/>
            <person name="Zhang Y."/>
            <person name="Fang M."/>
            <person name="Ma L."/>
            <person name="Zhao Y."/>
            <person name="Jiang S."/>
        </authorList>
    </citation>
    <scope>NUCLEOTIDE SEQUENCE [LARGE SCALE GENOMIC DNA]</scope>
</reference>
<evidence type="ECO:0000313" key="1">
    <source>
        <dbReference type="EMBL" id="KAB2606100.1"/>
    </source>
</evidence>
<dbReference type="AlphaFoldDB" id="A0A5N5FXJ3"/>
<comment type="caution">
    <text evidence="1">The sequence shown here is derived from an EMBL/GenBank/DDBJ whole genome shotgun (WGS) entry which is preliminary data.</text>
</comment>
<name>A0A5N5FXJ3_9ROSA</name>
<accession>A0A5N5FXJ3</accession>
<evidence type="ECO:0000313" key="2">
    <source>
        <dbReference type="Proteomes" id="UP000327157"/>
    </source>
</evidence>